<gene>
    <name evidence="1" type="ORF">B0T10DRAFT_553842</name>
</gene>
<accession>A0A9P9AHJ6</accession>
<evidence type="ECO:0000313" key="2">
    <source>
        <dbReference type="Proteomes" id="UP000777438"/>
    </source>
</evidence>
<organism evidence="1 2">
    <name type="scientific">Thelonectria olida</name>
    <dbReference type="NCBI Taxonomy" id="1576542"/>
    <lineage>
        <taxon>Eukaryota</taxon>
        <taxon>Fungi</taxon>
        <taxon>Dikarya</taxon>
        <taxon>Ascomycota</taxon>
        <taxon>Pezizomycotina</taxon>
        <taxon>Sordariomycetes</taxon>
        <taxon>Hypocreomycetidae</taxon>
        <taxon>Hypocreales</taxon>
        <taxon>Nectriaceae</taxon>
        <taxon>Thelonectria</taxon>
    </lineage>
</organism>
<sequence>MIVNPPRQHRAFEPTRPAKCARLALSALLHSIRIRVQDNPIPTGSLGPAQYQDAPLTVARNEAGGTLGMPVAWAVSRQQLVEGTVERTSPQPQSFASTSGREWNTLNIISRCGLRRWTATPIISPSPQLSIGAGNQQYQQGSALAKTDVELLQMTVEQRLPQLCNMAELRNEEDIDSLVSSIINALEAGVEASTPTSLKAFDDSAIGLMEDEARRSLGPNHPKSSTVMRNIEAIRRIQGIATPHSLLSAEDILTGSENMSMDTTEEAEPGRRKGLGRLAARIRRMVKSHRADGQNDSTYVNVGTMVAIEATEVDQAAHAY</sequence>
<dbReference type="EMBL" id="JAGPYM010000083">
    <property type="protein sequence ID" value="KAH6868979.1"/>
    <property type="molecule type" value="Genomic_DNA"/>
</dbReference>
<dbReference type="OrthoDB" id="5098351at2759"/>
<dbReference type="Proteomes" id="UP000777438">
    <property type="component" value="Unassembled WGS sequence"/>
</dbReference>
<protein>
    <submittedName>
        <fullName evidence="1">Uncharacterized protein</fullName>
    </submittedName>
</protein>
<keyword evidence="2" id="KW-1185">Reference proteome</keyword>
<comment type="caution">
    <text evidence="1">The sequence shown here is derived from an EMBL/GenBank/DDBJ whole genome shotgun (WGS) entry which is preliminary data.</text>
</comment>
<evidence type="ECO:0000313" key="1">
    <source>
        <dbReference type="EMBL" id="KAH6868979.1"/>
    </source>
</evidence>
<name>A0A9P9AHJ6_9HYPO</name>
<reference evidence="1 2" key="1">
    <citation type="journal article" date="2021" name="Nat. Commun.">
        <title>Genetic determinants of endophytism in the Arabidopsis root mycobiome.</title>
        <authorList>
            <person name="Mesny F."/>
            <person name="Miyauchi S."/>
            <person name="Thiergart T."/>
            <person name="Pickel B."/>
            <person name="Atanasova L."/>
            <person name="Karlsson M."/>
            <person name="Huettel B."/>
            <person name="Barry K.W."/>
            <person name="Haridas S."/>
            <person name="Chen C."/>
            <person name="Bauer D."/>
            <person name="Andreopoulos W."/>
            <person name="Pangilinan J."/>
            <person name="LaButti K."/>
            <person name="Riley R."/>
            <person name="Lipzen A."/>
            <person name="Clum A."/>
            <person name="Drula E."/>
            <person name="Henrissat B."/>
            <person name="Kohler A."/>
            <person name="Grigoriev I.V."/>
            <person name="Martin F.M."/>
            <person name="Hacquard S."/>
        </authorList>
    </citation>
    <scope>NUCLEOTIDE SEQUENCE [LARGE SCALE GENOMIC DNA]</scope>
    <source>
        <strain evidence="1 2">MPI-CAGE-CH-0241</strain>
    </source>
</reference>
<dbReference type="AlphaFoldDB" id="A0A9P9AHJ6"/>
<proteinExistence type="predicted"/>